<dbReference type="Proteomes" id="UP000334340">
    <property type="component" value="Unassembled WGS sequence"/>
</dbReference>
<keyword evidence="1" id="KW-0808">Transferase</keyword>
<name>A0A564ZGH9_9BACT</name>
<proteinExistence type="predicted"/>
<dbReference type="Gene3D" id="3.40.91.30">
    <property type="match status" value="1"/>
</dbReference>
<reference evidence="1 2" key="1">
    <citation type="submission" date="2019-07" db="EMBL/GenBank/DDBJ databases">
        <authorList>
            <person name="Cremers G."/>
        </authorList>
    </citation>
    <scope>NUCLEOTIDE SEQUENCE [LARGE SCALE GENOMIC DNA]</scope>
</reference>
<gene>
    <name evidence="1" type="primary">cmk</name>
    <name evidence="1" type="ORF">MELA_00359</name>
</gene>
<dbReference type="GO" id="GO:0016301">
    <property type="term" value="F:kinase activity"/>
    <property type="evidence" value="ECO:0007669"/>
    <property type="project" value="UniProtKB-KW"/>
</dbReference>
<dbReference type="Gene3D" id="3.40.50.300">
    <property type="entry name" value="P-loop containing nucleotide triphosphate hydrolases"/>
    <property type="match status" value="1"/>
</dbReference>
<dbReference type="EC" id="2.7.4.25" evidence="1"/>
<dbReference type="AlphaFoldDB" id="A0A564ZGH9"/>
<dbReference type="EMBL" id="CABIKM010000005">
    <property type="protein sequence ID" value="VUZ83997.1"/>
    <property type="molecule type" value="Genomic_DNA"/>
</dbReference>
<sequence length="312" mass="35600">MAIITISRQIGSGGDEIAVRLAEELRFTLVDHTLLIELLKAQDLSQSEVGAADEEEFGETHTHHDQDQVYAELLPTLITDLATEKDLVVLGCGGQCIFRGFSGALHVRVVAGAKERVTRLVDERGIEEQSAIRLIEESDDSRRRFLRSHYGEDIDATAHYDLVVNTERLGVETATRLIRLAAEMVDLIGKGRDIERWLGVTRPLPFAHPSEAEFAKVLDFYRIRWEYEPRTFPIAWDEAGNATEAFSPDFYLVDFDLFIELTTLKQSLVTVKNRKIRRFRELYPEVKLKVFYGRDYQSLLAKYGFTQRSSSK</sequence>
<accession>A0A564ZGH9</accession>
<dbReference type="InterPro" id="IPR027417">
    <property type="entry name" value="P-loop_NTPase"/>
</dbReference>
<evidence type="ECO:0000313" key="2">
    <source>
        <dbReference type="Proteomes" id="UP000334340"/>
    </source>
</evidence>
<evidence type="ECO:0000313" key="1">
    <source>
        <dbReference type="EMBL" id="VUZ83997.1"/>
    </source>
</evidence>
<protein>
    <submittedName>
        <fullName evidence="1">Cytidylate kinase</fullName>
        <ecNumber evidence="1">2.7.4.25</ecNumber>
    </submittedName>
</protein>
<keyword evidence="2" id="KW-1185">Reference proteome</keyword>
<organism evidence="1 2">
    <name type="scientific">Candidatus Methylomirabilis lanthanidiphila</name>
    <dbReference type="NCBI Taxonomy" id="2211376"/>
    <lineage>
        <taxon>Bacteria</taxon>
        <taxon>Candidatus Methylomirabilota</taxon>
        <taxon>Candidatus Methylomirabilia</taxon>
        <taxon>Candidatus Methylomirabilales</taxon>
        <taxon>Candidatus Methylomirabilaceae</taxon>
        <taxon>Candidatus Methylomirabilis</taxon>
    </lineage>
</organism>
<dbReference type="Pfam" id="PF13189">
    <property type="entry name" value="Cytidylate_kin2"/>
    <property type="match status" value="1"/>
</dbReference>
<keyword evidence="1" id="KW-0418">Kinase</keyword>